<name>A0ACB6SB55_9PLEO</name>
<proteinExistence type="predicted"/>
<dbReference type="EMBL" id="MU006704">
    <property type="protein sequence ID" value="KAF2631521.1"/>
    <property type="molecule type" value="Genomic_DNA"/>
</dbReference>
<organism evidence="1 2">
    <name type="scientific">Macroventuria anomochaeta</name>
    <dbReference type="NCBI Taxonomy" id="301207"/>
    <lineage>
        <taxon>Eukaryota</taxon>
        <taxon>Fungi</taxon>
        <taxon>Dikarya</taxon>
        <taxon>Ascomycota</taxon>
        <taxon>Pezizomycotina</taxon>
        <taxon>Dothideomycetes</taxon>
        <taxon>Pleosporomycetidae</taxon>
        <taxon>Pleosporales</taxon>
        <taxon>Pleosporineae</taxon>
        <taxon>Didymellaceae</taxon>
        <taxon>Macroventuria</taxon>
    </lineage>
</organism>
<reference evidence="1" key="1">
    <citation type="journal article" date="2020" name="Stud. Mycol.">
        <title>101 Dothideomycetes genomes: a test case for predicting lifestyles and emergence of pathogens.</title>
        <authorList>
            <person name="Haridas S."/>
            <person name="Albert R."/>
            <person name="Binder M."/>
            <person name="Bloem J."/>
            <person name="Labutti K."/>
            <person name="Salamov A."/>
            <person name="Andreopoulos B."/>
            <person name="Baker S."/>
            <person name="Barry K."/>
            <person name="Bills G."/>
            <person name="Bluhm B."/>
            <person name="Cannon C."/>
            <person name="Castanera R."/>
            <person name="Culley D."/>
            <person name="Daum C."/>
            <person name="Ezra D."/>
            <person name="Gonzalez J."/>
            <person name="Henrissat B."/>
            <person name="Kuo A."/>
            <person name="Liang C."/>
            <person name="Lipzen A."/>
            <person name="Lutzoni F."/>
            <person name="Magnuson J."/>
            <person name="Mondo S."/>
            <person name="Nolan M."/>
            <person name="Ohm R."/>
            <person name="Pangilinan J."/>
            <person name="Park H.-J."/>
            <person name="Ramirez L."/>
            <person name="Alfaro M."/>
            <person name="Sun H."/>
            <person name="Tritt A."/>
            <person name="Yoshinaga Y."/>
            <person name="Zwiers L.-H."/>
            <person name="Turgeon B."/>
            <person name="Goodwin S."/>
            <person name="Spatafora J."/>
            <person name="Crous P."/>
            <person name="Grigoriev I."/>
        </authorList>
    </citation>
    <scope>NUCLEOTIDE SEQUENCE</scope>
    <source>
        <strain evidence="1">CBS 525.71</strain>
    </source>
</reference>
<dbReference type="Proteomes" id="UP000799754">
    <property type="component" value="Unassembled WGS sequence"/>
</dbReference>
<gene>
    <name evidence="1" type="ORF">BU25DRAFT_359877</name>
</gene>
<accession>A0ACB6SB55</accession>
<keyword evidence="2" id="KW-1185">Reference proteome</keyword>
<comment type="caution">
    <text evidence="1">The sequence shown here is derived from an EMBL/GenBank/DDBJ whole genome shotgun (WGS) entry which is preliminary data.</text>
</comment>
<sequence length="436" mass="45963">MRYAIVLGAAALVAASPAPQAFDLNGLDALATLTQGPPVGVGPAQETAYVQGSARAQAAAAATGAATAQAAKRSLNESVTSTTSTSTVAPTTTSAAVGTQTTKAPSTTDGVVPSSCTPVDWVNTYAFTSDPACPTSIEVGTYCGFINPDDPCAPQPAGKGTPPKDDTVDGFYNNAEYKQLAVSAKTPTGYQQAFVNLQGAATGNGYISYKTLDSYDVASCSQFCDDTDTCTGFNVYIERDPKWNPHQCSCTNPPSIINYKCSIWGQNVSKDTATNTGEGRDDFTVVITGSNGYNKGTYTPPTPPSCSKPQSCDNKIHDQPRYCMGQKTFPGPFDPSLCAAYAQKQNEVNRAKGLIGAFLSMFGMNKGGCVQFQAAYLEKAGKGFGTHCRLFTKKFTPQQATFDISIGGTSGWGCQKSYTWDVDVNASFNWGLSWKN</sequence>
<evidence type="ECO:0000313" key="2">
    <source>
        <dbReference type="Proteomes" id="UP000799754"/>
    </source>
</evidence>
<evidence type="ECO:0000313" key="1">
    <source>
        <dbReference type="EMBL" id="KAF2631521.1"/>
    </source>
</evidence>
<protein>
    <submittedName>
        <fullName evidence="1">Uncharacterized protein</fullName>
    </submittedName>
</protein>